<keyword evidence="5" id="KW-0560">Oxidoreductase</keyword>
<organism evidence="5">
    <name type="scientific">Haliotis diversicolor</name>
    <name type="common">Abalone</name>
    <name type="synonym">Sulculus diversicolor</name>
    <dbReference type="NCBI Taxonomy" id="36095"/>
    <lineage>
        <taxon>Eukaryota</taxon>
        <taxon>Metazoa</taxon>
        <taxon>Spiralia</taxon>
        <taxon>Lophotrochozoa</taxon>
        <taxon>Mollusca</taxon>
        <taxon>Gastropoda</taxon>
        <taxon>Vetigastropoda</taxon>
        <taxon>Lepetellida</taxon>
        <taxon>Haliotoidea</taxon>
        <taxon>Haliotidae</taxon>
        <taxon>Haliotis</taxon>
    </lineage>
</organism>
<protein>
    <submittedName>
        <fullName evidence="5">Molluscan indoleamine 2,3-dioxygenase like protein II</fullName>
    </submittedName>
</protein>
<name>Q6F3I4_HALDV</name>
<dbReference type="GO" id="GO:0046872">
    <property type="term" value="F:metal ion binding"/>
    <property type="evidence" value="ECO:0007669"/>
    <property type="project" value="UniProtKB-KW"/>
</dbReference>
<dbReference type="SUPFAM" id="SSF140959">
    <property type="entry name" value="Indolic compounds 2,3-dioxygenase-like"/>
    <property type="match status" value="1"/>
</dbReference>
<sequence>MPGSIQLSDYHVSRDTGFLLENPQEYLPDYFEPWNRLAKRMPDLVSRYSMREAVEEMPLLDHSRLTGYCQKRLAHMQLVLITSGYLWQEGDAGVVQRLPECVAVPLWHVSNTLGLKPVICHPDMCLANWKYTEDQRDIEVIYTVPGGSSSVWFFKVTCFVEMAFAKGLQSVQEVLDGVMEDDNVKVTSGLTGMTITVGNMQSAMKRMHEHLSVPTFYNTVRPYLGGWGGPSSPLPNGLIFEGVSEKPFQVIGGSAAQSTTLQLMDILLGVTHSPDKQAFLNEMRNYMPPAHRQLLLDVMDMPRKLTCMVADSEDSELTTAYSKCLAAVTQFRSYHIQVVTKYVVSASKKGSRENSHLANMGTGGTDLLPFLKALRDDTKKAVNQQ</sequence>
<dbReference type="InterPro" id="IPR037217">
    <property type="entry name" value="Trp/Indoleamine_2_3_dOase-like"/>
</dbReference>
<comment type="similarity">
    <text evidence="1">Belongs to the indoleamine 2,3-dioxygenase family.</text>
</comment>
<dbReference type="InterPro" id="IPR000898">
    <property type="entry name" value="Indolamine_dOase"/>
</dbReference>
<dbReference type="PANTHER" id="PTHR28657:SF5">
    <property type="entry name" value="INDOLEAMINE 2,3-DIOXYGENASE"/>
    <property type="match status" value="1"/>
</dbReference>
<keyword evidence="3 4" id="KW-0408">Iron</keyword>
<dbReference type="AlphaFoldDB" id="Q6F3I4"/>
<keyword evidence="2 4" id="KW-0479">Metal-binding</keyword>
<dbReference type="GO" id="GO:0033754">
    <property type="term" value="F:indoleamine 2,3-dioxygenase activity"/>
    <property type="evidence" value="ECO:0007669"/>
    <property type="project" value="TreeGrafter"/>
</dbReference>
<keyword evidence="5" id="KW-0223">Dioxygenase</keyword>
<reference evidence="5" key="1">
    <citation type="journal article" date="2005" name="Comp. Biochem. Physiol. B, Biochem. Mol. Biol.">
        <title>Do molluscs possess indoleamine 2,3-dioxygenase?</title>
        <authorList>
            <person name="Yuasa H.J."/>
            <person name="Suzuki T."/>
        </authorList>
    </citation>
    <scope>NUCLEOTIDE SEQUENCE</scope>
</reference>
<dbReference type="Pfam" id="PF01231">
    <property type="entry name" value="IDO"/>
    <property type="match status" value="1"/>
</dbReference>
<evidence type="ECO:0000256" key="1">
    <source>
        <dbReference type="ARBA" id="ARBA00007119"/>
    </source>
</evidence>
<gene>
    <name evidence="5" type="primary">MIP-II</name>
</gene>
<dbReference type="GO" id="GO:0005737">
    <property type="term" value="C:cytoplasm"/>
    <property type="evidence" value="ECO:0007669"/>
    <property type="project" value="TreeGrafter"/>
</dbReference>
<dbReference type="GO" id="GO:0019441">
    <property type="term" value="P:L-tryptophan catabolic process to kynurenine"/>
    <property type="evidence" value="ECO:0007669"/>
    <property type="project" value="InterPro"/>
</dbReference>
<dbReference type="GO" id="GO:0020037">
    <property type="term" value="F:heme binding"/>
    <property type="evidence" value="ECO:0007669"/>
    <property type="project" value="InterPro"/>
</dbReference>
<dbReference type="PANTHER" id="PTHR28657">
    <property type="entry name" value="INDOLEAMINE 2,3-DIOXYGENASE"/>
    <property type="match status" value="1"/>
</dbReference>
<evidence type="ECO:0000256" key="4">
    <source>
        <dbReference type="PIRSR" id="PIRSR600898-1"/>
    </source>
</evidence>
<dbReference type="GO" id="GO:0004833">
    <property type="term" value="F:L-tryptophan 2,3-dioxygenase activity"/>
    <property type="evidence" value="ECO:0007669"/>
    <property type="project" value="TreeGrafter"/>
</dbReference>
<evidence type="ECO:0000256" key="3">
    <source>
        <dbReference type="ARBA" id="ARBA00023004"/>
    </source>
</evidence>
<dbReference type="EMBL" id="AB183453">
    <property type="protein sequence ID" value="BAD27566.1"/>
    <property type="molecule type" value="mRNA"/>
</dbReference>
<proteinExistence type="evidence at transcript level"/>
<feature type="binding site" description="proximal binding residue" evidence="4">
    <location>
        <position position="335"/>
    </location>
    <ligand>
        <name>heme b</name>
        <dbReference type="ChEBI" id="CHEBI:60344"/>
    </ligand>
    <ligandPart>
        <name>Fe</name>
        <dbReference type="ChEBI" id="CHEBI:18248"/>
    </ligandPart>
</feature>
<dbReference type="GO" id="GO:0034354">
    <property type="term" value="P:'de novo' NAD+ biosynthetic process from L-tryptophan"/>
    <property type="evidence" value="ECO:0007669"/>
    <property type="project" value="TreeGrafter"/>
</dbReference>
<keyword evidence="4" id="KW-0349">Heme</keyword>
<evidence type="ECO:0000256" key="2">
    <source>
        <dbReference type="ARBA" id="ARBA00022723"/>
    </source>
</evidence>
<evidence type="ECO:0000313" key="5">
    <source>
        <dbReference type="EMBL" id="BAD27566.1"/>
    </source>
</evidence>
<dbReference type="Gene3D" id="1.20.58.480">
    <property type="match status" value="1"/>
</dbReference>
<accession>Q6F3I4</accession>